<dbReference type="Gene3D" id="1.20.1280.50">
    <property type="match status" value="1"/>
</dbReference>
<keyword evidence="3" id="KW-1185">Reference proteome</keyword>
<accession>A0A4Q9PZZ0</accession>
<gene>
    <name evidence="2" type="ORF">BD310DRAFT_923446</name>
</gene>
<feature type="domain" description="F-box" evidence="1">
    <location>
        <begin position="61"/>
        <end position="104"/>
    </location>
</feature>
<protein>
    <recommendedName>
        <fullName evidence="1">F-box domain-containing protein</fullName>
    </recommendedName>
</protein>
<dbReference type="SUPFAM" id="SSF81383">
    <property type="entry name" value="F-box domain"/>
    <property type="match status" value="1"/>
</dbReference>
<dbReference type="InterPro" id="IPR001810">
    <property type="entry name" value="F-box_dom"/>
</dbReference>
<organism evidence="2 3">
    <name type="scientific">Dichomitus squalens</name>
    <dbReference type="NCBI Taxonomy" id="114155"/>
    <lineage>
        <taxon>Eukaryota</taxon>
        <taxon>Fungi</taxon>
        <taxon>Dikarya</taxon>
        <taxon>Basidiomycota</taxon>
        <taxon>Agaricomycotina</taxon>
        <taxon>Agaricomycetes</taxon>
        <taxon>Polyporales</taxon>
        <taxon>Polyporaceae</taxon>
        <taxon>Dichomitus</taxon>
    </lineage>
</organism>
<evidence type="ECO:0000313" key="3">
    <source>
        <dbReference type="Proteomes" id="UP000292082"/>
    </source>
</evidence>
<dbReference type="AlphaFoldDB" id="A0A4Q9PZZ0"/>
<evidence type="ECO:0000313" key="2">
    <source>
        <dbReference type="EMBL" id="TBU60156.1"/>
    </source>
</evidence>
<proteinExistence type="predicted"/>
<reference evidence="2 3" key="1">
    <citation type="submission" date="2019-01" db="EMBL/GenBank/DDBJ databases">
        <title>Draft genome sequences of three monokaryotic isolates of the white-rot basidiomycete fungus Dichomitus squalens.</title>
        <authorList>
            <consortium name="DOE Joint Genome Institute"/>
            <person name="Lopez S.C."/>
            <person name="Andreopoulos B."/>
            <person name="Pangilinan J."/>
            <person name="Lipzen A."/>
            <person name="Riley R."/>
            <person name="Ahrendt S."/>
            <person name="Ng V."/>
            <person name="Barry K."/>
            <person name="Daum C."/>
            <person name="Grigoriev I.V."/>
            <person name="Hilden K.S."/>
            <person name="Makela M.R."/>
            <person name="de Vries R.P."/>
        </authorList>
    </citation>
    <scope>NUCLEOTIDE SEQUENCE [LARGE SCALE GENOMIC DNA]</scope>
    <source>
        <strain evidence="2 3">CBS 464.89</strain>
    </source>
</reference>
<dbReference type="EMBL" id="ML145107">
    <property type="protein sequence ID" value="TBU60156.1"/>
    <property type="molecule type" value="Genomic_DNA"/>
</dbReference>
<dbReference type="InterPro" id="IPR036047">
    <property type="entry name" value="F-box-like_dom_sf"/>
</dbReference>
<dbReference type="Proteomes" id="UP000292082">
    <property type="component" value="Unassembled WGS sequence"/>
</dbReference>
<dbReference type="Pfam" id="PF12937">
    <property type="entry name" value="F-box-like"/>
    <property type="match status" value="1"/>
</dbReference>
<evidence type="ECO:0000259" key="1">
    <source>
        <dbReference type="Pfam" id="PF12937"/>
    </source>
</evidence>
<sequence length="624" mass="70743">MSTKTSDLPISEFASILPAADLADLAGLCASAVRERTLARAEEYRRFALALHSVHNAVLPIHRLPFELLSTIFRKAWKDRSSLRMAHVCRRWRSTALQTPALWADAIACTSFTLAGPDHVVPLRYSYMDTLLERSVPRDVRMTICYFPKALRFHLLPHISRIAVLDIKIHSANQLHNLWETLRGGMSCLEGLYILCPITDYHEFIDYPPRTWLNEWGSRVACKALPNGSLPRLRHLRIPGALFPLIACGTLTHVTLHNPRPHKTDIRLPSVTRLHKALGKCRETLEVLRLIQVLPTPQPTRDTAIGEHREPIHLRSLCDLLIVEERAFASGPLVGLILPPTCRIHLSDGPCTDHPCPWGHDPGPDHRVWLDPDQRSLEAVHSLLSGISLVKLEIGWKFTMRCYTQDGSAHSLSERFRAETFVRHSRVETIVRPLFRPKIPMLSVNVTHLVLSIIDGWYSEQPALFEAFPHLLRVEIDVKEAGLWETLYLLKGPGEGNSDGTGSRGPVCPSLRELVMWVEVPKGSLRPLLESPNLGDFEEYVAKRMRQFRDVLEWRAFKSPSPSRLTYLKIHQHEEGSLKTRGRTVVEDDLSSIESKVVQACFEDLYALVDGEVVFKGFRNFTSF</sequence>
<name>A0A4Q9PZZ0_9APHY</name>